<comment type="caution">
    <text evidence="1">The sequence shown here is derived from an EMBL/GenBank/DDBJ whole genome shotgun (WGS) entry which is preliminary data.</text>
</comment>
<gene>
    <name evidence="1" type="ORF">FB391_1191</name>
</gene>
<accession>A0A543FMD9</accession>
<dbReference type="EMBL" id="VFPE01000001">
    <property type="protein sequence ID" value="TQM34896.1"/>
    <property type="molecule type" value="Genomic_DNA"/>
</dbReference>
<name>A0A543FMD9_9MICO</name>
<organism evidence="1 2">
    <name type="scientific">Microbacterium kyungheense</name>
    <dbReference type="NCBI Taxonomy" id="1263636"/>
    <lineage>
        <taxon>Bacteria</taxon>
        <taxon>Bacillati</taxon>
        <taxon>Actinomycetota</taxon>
        <taxon>Actinomycetes</taxon>
        <taxon>Micrococcales</taxon>
        <taxon>Microbacteriaceae</taxon>
        <taxon>Microbacterium</taxon>
    </lineage>
</organism>
<sequence>MRAGVYAGVMAIARLHGGPLDGQILPLDPTIDDSYIVPYGEGQLVYRREGEDANTGDADGPTETRFVYVEATEDIDPNPDGRDD</sequence>
<evidence type="ECO:0000313" key="2">
    <source>
        <dbReference type="Proteomes" id="UP000320235"/>
    </source>
</evidence>
<dbReference type="AlphaFoldDB" id="A0A543FMD9"/>
<reference evidence="1 2" key="1">
    <citation type="submission" date="2019-06" db="EMBL/GenBank/DDBJ databases">
        <title>Sequencing the genomes of 1000 actinobacteria strains.</title>
        <authorList>
            <person name="Klenk H.-P."/>
        </authorList>
    </citation>
    <scope>NUCLEOTIDE SEQUENCE [LARGE SCALE GENOMIC DNA]</scope>
    <source>
        <strain evidence="1 2">DSM 105492</strain>
    </source>
</reference>
<dbReference type="Proteomes" id="UP000320235">
    <property type="component" value="Unassembled WGS sequence"/>
</dbReference>
<proteinExistence type="predicted"/>
<protein>
    <submittedName>
        <fullName evidence="1">Uncharacterized protein</fullName>
    </submittedName>
</protein>
<evidence type="ECO:0000313" key="1">
    <source>
        <dbReference type="EMBL" id="TQM34896.1"/>
    </source>
</evidence>
<keyword evidence="2" id="KW-1185">Reference proteome</keyword>